<reference evidence="1 2" key="1">
    <citation type="journal article" date="2022" name="DNA Res.">
        <title>Chromosomal-level genome assembly of the orchid tree Bauhinia variegata (Leguminosae; Cercidoideae) supports the allotetraploid origin hypothesis of Bauhinia.</title>
        <authorList>
            <person name="Zhong Y."/>
            <person name="Chen Y."/>
            <person name="Zheng D."/>
            <person name="Pang J."/>
            <person name="Liu Y."/>
            <person name="Luo S."/>
            <person name="Meng S."/>
            <person name="Qian L."/>
            <person name="Wei D."/>
            <person name="Dai S."/>
            <person name="Zhou R."/>
        </authorList>
    </citation>
    <scope>NUCLEOTIDE SEQUENCE [LARGE SCALE GENOMIC DNA]</scope>
    <source>
        <strain evidence="1">BV-YZ2020</strain>
    </source>
</reference>
<accession>A0ACB9MYZ5</accession>
<dbReference type="EMBL" id="CM039433">
    <property type="protein sequence ID" value="KAI4328699.1"/>
    <property type="molecule type" value="Genomic_DNA"/>
</dbReference>
<evidence type="ECO:0000313" key="1">
    <source>
        <dbReference type="EMBL" id="KAI4328699.1"/>
    </source>
</evidence>
<sequence>MSSFGSTYIVEICHCSSALMQARLELFQKQVEITKKSHGNANVQYTWLASSKRELSTMMKYGLGHCGPSATKSMYGAGIHLAATNSACISANFCDVEENGVRHMVLCHVIMENMELLGPGTKQFHPSGNDYDSGVDDHESPRHYIVWYMNVNTHIYPEFVVSFKVAYDVDGGQPFGSKSKHNVYEVTTTC</sequence>
<dbReference type="Proteomes" id="UP000828941">
    <property type="component" value="Chromosome 8"/>
</dbReference>
<evidence type="ECO:0000313" key="2">
    <source>
        <dbReference type="Proteomes" id="UP000828941"/>
    </source>
</evidence>
<name>A0ACB9MYZ5_BAUVA</name>
<comment type="caution">
    <text evidence="1">The sequence shown here is derived from an EMBL/GenBank/DDBJ whole genome shotgun (WGS) entry which is preliminary data.</text>
</comment>
<keyword evidence="2" id="KW-1185">Reference proteome</keyword>
<protein>
    <submittedName>
        <fullName evidence="1">Uncharacterized protein</fullName>
    </submittedName>
</protein>
<gene>
    <name evidence="1" type="ORF">L6164_021034</name>
</gene>
<organism evidence="1 2">
    <name type="scientific">Bauhinia variegata</name>
    <name type="common">Purple orchid tree</name>
    <name type="synonym">Phanera variegata</name>
    <dbReference type="NCBI Taxonomy" id="167791"/>
    <lineage>
        <taxon>Eukaryota</taxon>
        <taxon>Viridiplantae</taxon>
        <taxon>Streptophyta</taxon>
        <taxon>Embryophyta</taxon>
        <taxon>Tracheophyta</taxon>
        <taxon>Spermatophyta</taxon>
        <taxon>Magnoliopsida</taxon>
        <taxon>eudicotyledons</taxon>
        <taxon>Gunneridae</taxon>
        <taxon>Pentapetalae</taxon>
        <taxon>rosids</taxon>
        <taxon>fabids</taxon>
        <taxon>Fabales</taxon>
        <taxon>Fabaceae</taxon>
        <taxon>Cercidoideae</taxon>
        <taxon>Cercideae</taxon>
        <taxon>Bauhiniinae</taxon>
        <taxon>Bauhinia</taxon>
    </lineage>
</organism>
<proteinExistence type="predicted"/>